<evidence type="ECO:0000313" key="7">
    <source>
        <dbReference type="EMBL" id="MCE8052571.1"/>
    </source>
</evidence>
<keyword evidence="2 5" id="KW-0812">Transmembrane</keyword>
<name>A0AAW4YWU8_9GAMM</name>
<feature type="domain" description="ABC transmembrane type-1" evidence="6">
    <location>
        <begin position="71"/>
        <end position="359"/>
    </location>
</feature>
<feature type="transmembrane region" description="Helical" evidence="5">
    <location>
        <begin position="138"/>
        <end position="160"/>
    </location>
</feature>
<feature type="transmembrane region" description="Helical" evidence="5">
    <location>
        <begin position="112"/>
        <end position="132"/>
    </location>
</feature>
<dbReference type="InterPro" id="IPR000515">
    <property type="entry name" value="MetI-like"/>
</dbReference>
<feature type="transmembrane region" description="Helical" evidence="5">
    <location>
        <begin position="22"/>
        <end position="47"/>
    </location>
</feature>
<dbReference type="GO" id="GO:0005886">
    <property type="term" value="C:plasma membrane"/>
    <property type="evidence" value="ECO:0007669"/>
    <property type="project" value="UniProtKB-SubCell"/>
</dbReference>
<dbReference type="Pfam" id="PF00528">
    <property type="entry name" value="BPD_transp_1"/>
    <property type="match status" value="1"/>
</dbReference>
<feature type="transmembrane region" description="Helical" evidence="5">
    <location>
        <begin position="180"/>
        <end position="204"/>
    </location>
</feature>
<protein>
    <submittedName>
        <fullName evidence="7">ABC transporter permease subunit</fullName>
    </submittedName>
</protein>
<accession>A0AAW4YWU8</accession>
<dbReference type="SUPFAM" id="SSF161098">
    <property type="entry name" value="MetI-like"/>
    <property type="match status" value="2"/>
</dbReference>
<dbReference type="PANTHER" id="PTHR42727:SF1">
    <property type="entry name" value="PHOSPHATE TRANSPORT SYSTEM PERMEASE"/>
    <property type="match status" value="1"/>
</dbReference>
<dbReference type="GO" id="GO:0055085">
    <property type="term" value="P:transmembrane transport"/>
    <property type="evidence" value="ECO:0007669"/>
    <property type="project" value="InterPro"/>
</dbReference>
<dbReference type="InterPro" id="IPR035906">
    <property type="entry name" value="MetI-like_sf"/>
</dbReference>
<evidence type="ECO:0000256" key="5">
    <source>
        <dbReference type="RuleBase" id="RU363032"/>
    </source>
</evidence>
<evidence type="ECO:0000259" key="6">
    <source>
        <dbReference type="PROSITE" id="PS50928"/>
    </source>
</evidence>
<dbReference type="RefSeq" id="WP_103968775.1">
    <property type="nucleotide sequence ID" value="NZ_FNVC01000006.1"/>
</dbReference>
<comment type="similarity">
    <text evidence="5">Belongs to the binding-protein-dependent transport system permease family.</text>
</comment>
<dbReference type="PANTHER" id="PTHR42727">
    <property type="entry name" value="PHOSPHATE TRANSPORT SYSTEM PERMEASE PROTEIN"/>
    <property type="match status" value="1"/>
</dbReference>
<dbReference type="AlphaFoldDB" id="A0AAW4YWU8"/>
<feature type="transmembrane region" description="Helical" evidence="5">
    <location>
        <begin position="272"/>
        <end position="293"/>
    </location>
</feature>
<sequence length="377" mass="40659">MIEPPNLVSAPRSPWRRRLDRLATGLIAAGGIGVIVAVMAIGAFLVVEVLPALFDGRLEMERVRLALTPMAWGTLKAALWAMLFAVPLALGAAIHSALFMTRRLRSRMKPTLEMMEAMPGVVVGFVAGLVMAPWVERHLAGVLTLMLLLPLGVLLAAGLWRRLPSGWRRRLSLARAGLWLVPWLLLLALATFSLAPWLEVLLFGGDLRVWLDRELGLDYATRNAMIVGVAMGFAVMPSIYALAEDALSGVPGRLGEGAHALGATRWQTLWRVVLPAASPGIFAAVMIGTGRAVGETMIVLMASGNAALMSLSPFEGMRSMAAGIAVELPEAVPGSEAYVLLMLAALLLFIFTFLVNTLAEVVRSRLRRRYRWLGGAA</sequence>
<evidence type="ECO:0000256" key="1">
    <source>
        <dbReference type="ARBA" id="ARBA00004651"/>
    </source>
</evidence>
<keyword evidence="5" id="KW-0813">Transport</keyword>
<evidence type="ECO:0000256" key="2">
    <source>
        <dbReference type="ARBA" id="ARBA00022692"/>
    </source>
</evidence>
<reference evidence="7" key="2">
    <citation type="journal article" date="2021" name="Front. Microbiol.">
        <title>Aerobic Denitrification and Heterotrophic Sulfur Oxidation in the Genus Halomonas Revealed by Six Novel Species Characterizations and Genome-Based Analysis.</title>
        <authorList>
            <person name="Wang L."/>
            <person name="Shao Z."/>
        </authorList>
    </citation>
    <scope>NUCLEOTIDE SEQUENCE</scope>
    <source>
        <strain evidence="7">MCCC 1A05776</strain>
    </source>
</reference>
<keyword evidence="3 5" id="KW-1133">Transmembrane helix</keyword>
<dbReference type="PROSITE" id="PS50928">
    <property type="entry name" value="ABC_TM1"/>
    <property type="match status" value="1"/>
</dbReference>
<keyword evidence="4 5" id="KW-0472">Membrane</keyword>
<dbReference type="Proteomes" id="UP001320178">
    <property type="component" value="Unassembled WGS sequence"/>
</dbReference>
<feature type="transmembrane region" description="Helical" evidence="5">
    <location>
        <begin position="224"/>
        <end position="243"/>
    </location>
</feature>
<dbReference type="CDD" id="cd06261">
    <property type="entry name" value="TM_PBP2"/>
    <property type="match status" value="1"/>
</dbReference>
<proteinExistence type="inferred from homology"/>
<evidence type="ECO:0000256" key="4">
    <source>
        <dbReference type="ARBA" id="ARBA00023136"/>
    </source>
</evidence>
<dbReference type="Gene3D" id="1.10.3720.10">
    <property type="entry name" value="MetI-like"/>
    <property type="match status" value="1"/>
</dbReference>
<feature type="transmembrane region" description="Helical" evidence="5">
    <location>
        <begin position="77"/>
        <end position="100"/>
    </location>
</feature>
<evidence type="ECO:0000256" key="3">
    <source>
        <dbReference type="ARBA" id="ARBA00022989"/>
    </source>
</evidence>
<comment type="caution">
    <text evidence="7">The sequence shown here is derived from an EMBL/GenBank/DDBJ whole genome shotgun (WGS) entry which is preliminary data.</text>
</comment>
<dbReference type="EMBL" id="JABFTS010000006">
    <property type="protein sequence ID" value="MCE8052571.1"/>
    <property type="molecule type" value="Genomic_DNA"/>
</dbReference>
<comment type="subcellular location">
    <subcellularLocation>
        <location evidence="1 5">Cell membrane</location>
        <topology evidence="1 5">Multi-pass membrane protein</topology>
    </subcellularLocation>
</comment>
<feature type="transmembrane region" description="Helical" evidence="5">
    <location>
        <begin position="337"/>
        <end position="359"/>
    </location>
</feature>
<gene>
    <name evidence="7" type="ORF">HOP61_14835</name>
</gene>
<evidence type="ECO:0000313" key="8">
    <source>
        <dbReference type="Proteomes" id="UP001320178"/>
    </source>
</evidence>
<organism evidence="7 8">
    <name type="scientific">Billgrantia desiderata</name>
    <dbReference type="NCBI Taxonomy" id="52021"/>
    <lineage>
        <taxon>Bacteria</taxon>
        <taxon>Pseudomonadati</taxon>
        <taxon>Pseudomonadota</taxon>
        <taxon>Gammaproteobacteria</taxon>
        <taxon>Oceanospirillales</taxon>
        <taxon>Halomonadaceae</taxon>
        <taxon>Billgrantia</taxon>
    </lineage>
</organism>
<reference evidence="7" key="1">
    <citation type="submission" date="2020-05" db="EMBL/GenBank/DDBJ databases">
        <authorList>
            <person name="Wang L."/>
            <person name="Shao Z."/>
        </authorList>
    </citation>
    <scope>NUCLEOTIDE SEQUENCE</scope>
    <source>
        <strain evidence="7">MCCC 1A05776</strain>
    </source>
</reference>